<sequence length="60" mass="7216">MIPIDRGGGAQWRTAEKRKAAAEATSARWGWAPARRPRRRRRWRRTPGRRGRRGPWIRRR</sequence>
<feature type="compositionally biased region" description="Gly residues" evidence="1">
    <location>
        <begin position="1"/>
        <end position="10"/>
    </location>
</feature>
<evidence type="ECO:0000313" key="2">
    <source>
        <dbReference type="EnsemblPlants" id="OB01G29300.1"/>
    </source>
</evidence>
<feature type="compositionally biased region" description="Low complexity" evidence="1">
    <location>
        <begin position="22"/>
        <end position="34"/>
    </location>
</feature>
<evidence type="ECO:0000256" key="1">
    <source>
        <dbReference type="SAM" id="MobiDB-lite"/>
    </source>
</evidence>
<reference evidence="2" key="1">
    <citation type="journal article" date="2013" name="Nat. Commun.">
        <title>Whole-genome sequencing of Oryza brachyantha reveals mechanisms underlying Oryza genome evolution.</title>
        <authorList>
            <person name="Chen J."/>
            <person name="Huang Q."/>
            <person name="Gao D."/>
            <person name="Wang J."/>
            <person name="Lang Y."/>
            <person name="Liu T."/>
            <person name="Li B."/>
            <person name="Bai Z."/>
            <person name="Luis Goicoechea J."/>
            <person name="Liang C."/>
            <person name="Chen C."/>
            <person name="Zhang W."/>
            <person name="Sun S."/>
            <person name="Liao Y."/>
            <person name="Zhang X."/>
            <person name="Yang L."/>
            <person name="Song C."/>
            <person name="Wang M."/>
            <person name="Shi J."/>
            <person name="Liu G."/>
            <person name="Liu J."/>
            <person name="Zhou H."/>
            <person name="Zhou W."/>
            <person name="Yu Q."/>
            <person name="An N."/>
            <person name="Chen Y."/>
            <person name="Cai Q."/>
            <person name="Wang B."/>
            <person name="Liu B."/>
            <person name="Min J."/>
            <person name="Huang Y."/>
            <person name="Wu H."/>
            <person name="Li Z."/>
            <person name="Zhang Y."/>
            <person name="Yin Y."/>
            <person name="Song W."/>
            <person name="Jiang J."/>
            <person name="Jackson S.A."/>
            <person name="Wing R.A."/>
            <person name="Wang J."/>
            <person name="Chen M."/>
        </authorList>
    </citation>
    <scope>NUCLEOTIDE SEQUENCE [LARGE SCALE GENOMIC DNA]</scope>
    <source>
        <strain evidence="2">cv. IRGC 101232</strain>
    </source>
</reference>
<accession>J3L124</accession>
<organism evidence="2">
    <name type="scientific">Oryza brachyantha</name>
    <name type="common">malo sina</name>
    <dbReference type="NCBI Taxonomy" id="4533"/>
    <lineage>
        <taxon>Eukaryota</taxon>
        <taxon>Viridiplantae</taxon>
        <taxon>Streptophyta</taxon>
        <taxon>Embryophyta</taxon>
        <taxon>Tracheophyta</taxon>
        <taxon>Spermatophyta</taxon>
        <taxon>Magnoliopsida</taxon>
        <taxon>Liliopsida</taxon>
        <taxon>Poales</taxon>
        <taxon>Poaceae</taxon>
        <taxon>BOP clade</taxon>
        <taxon>Oryzoideae</taxon>
        <taxon>Oryzeae</taxon>
        <taxon>Oryzinae</taxon>
        <taxon>Oryza</taxon>
    </lineage>
</organism>
<name>J3L124_ORYBR</name>
<feature type="compositionally biased region" description="Basic residues" evidence="1">
    <location>
        <begin position="35"/>
        <end position="60"/>
    </location>
</feature>
<proteinExistence type="predicted"/>
<keyword evidence="3" id="KW-1185">Reference proteome</keyword>
<dbReference type="Gramene" id="OB01G29300.1">
    <property type="protein sequence ID" value="OB01G29300.1"/>
    <property type="gene ID" value="OB01G29300"/>
</dbReference>
<dbReference type="EnsemblPlants" id="OB01G29300.1">
    <property type="protein sequence ID" value="OB01G29300.1"/>
    <property type="gene ID" value="OB01G29300"/>
</dbReference>
<dbReference type="AlphaFoldDB" id="J3L124"/>
<evidence type="ECO:0000313" key="3">
    <source>
        <dbReference type="Proteomes" id="UP000006038"/>
    </source>
</evidence>
<dbReference type="Proteomes" id="UP000006038">
    <property type="component" value="Chromosome 1"/>
</dbReference>
<protein>
    <submittedName>
        <fullName evidence="2">Uncharacterized protein</fullName>
    </submittedName>
</protein>
<dbReference type="HOGENOM" id="CLU_2948763_0_0_1"/>
<feature type="region of interest" description="Disordered" evidence="1">
    <location>
        <begin position="1"/>
        <end position="60"/>
    </location>
</feature>
<reference evidence="2" key="2">
    <citation type="submission" date="2013-04" db="UniProtKB">
        <authorList>
            <consortium name="EnsemblPlants"/>
        </authorList>
    </citation>
    <scope>IDENTIFICATION</scope>
</reference>